<evidence type="ECO:0000256" key="1">
    <source>
        <dbReference type="ARBA" id="ARBA00022448"/>
    </source>
</evidence>
<feature type="domain" description="ABC transporter" evidence="4">
    <location>
        <begin position="3"/>
        <end position="219"/>
    </location>
</feature>
<name>A0A4R8DRY0_9BACT</name>
<dbReference type="EMBL" id="SODV01000001">
    <property type="protein sequence ID" value="TDX00185.1"/>
    <property type="molecule type" value="Genomic_DNA"/>
</dbReference>
<dbReference type="GO" id="GO:0005524">
    <property type="term" value="F:ATP binding"/>
    <property type="evidence" value="ECO:0007669"/>
    <property type="project" value="UniProtKB-KW"/>
</dbReference>
<evidence type="ECO:0000256" key="2">
    <source>
        <dbReference type="ARBA" id="ARBA00022741"/>
    </source>
</evidence>
<organism evidence="5 6">
    <name type="scientific">Dinghuibacter silviterrae</name>
    <dbReference type="NCBI Taxonomy" id="1539049"/>
    <lineage>
        <taxon>Bacteria</taxon>
        <taxon>Pseudomonadati</taxon>
        <taxon>Bacteroidota</taxon>
        <taxon>Chitinophagia</taxon>
        <taxon>Chitinophagales</taxon>
        <taxon>Chitinophagaceae</taxon>
        <taxon>Dinghuibacter</taxon>
    </lineage>
</organism>
<protein>
    <submittedName>
        <fullName evidence="5">ABC-type multidrug transport system ATPase subunit</fullName>
    </submittedName>
</protein>
<keyword evidence="1" id="KW-0813">Transport</keyword>
<dbReference type="SUPFAM" id="SSF52540">
    <property type="entry name" value="P-loop containing nucleoside triphosphate hydrolases"/>
    <property type="match status" value="1"/>
</dbReference>
<evidence type="ECO:0000313" key="6">
    <source>
        <dbReference type="Proteomes" id="UP000294498"/>
    </source>
</evidence>
<dbReference type="SMART" id="SM00382">
    <property type="entry name" value="AAA"/>
    <property type="match status" value="1"/>
</dbReference>
<dbReference type="RefSeq" id="WP_133991529.1">
    <property type="nucleotide sequence ID" value="NZ_SODV01000001.1"/>
</dbReference>
<keyword evidence="3" id="KW-0067">ATP-binding</keyword>
<reference evidence="5 6" key="1">
    <citation type="submission" date="2019-03" db="EMBL/GenBank/DDBJ databases">
        <title>Genomic Encyclopedia of Type Strains, Phase IV (KMG-IV): sequencing the most valuable type-strain genomes for metagenomic binning, comparative biology and taxonomic classification.</title>
        <authorList>
            <person name="Goeker M."/>
        </authorList>
    </citation>
    <scope>NUCLEOTIDE SEQUENCE [LARGE SCALE GENOMIC DNA]</scope>
    <source>
        <strain evidence="5 6">DSM 100059</strain>
    </source>
</reference>
<comment type="caution">
    <text evidence="5">The sequence shown here is derived from an EMBL/GenBank/DDBJ whole genome shotgun (WGS) entry which is preliminary data.</text>
</comment>
<dbReference type="AlphaFoldDB" id="A0A4R8DRY0"/>
<evidence type="ECO:0000256" key="3">
    <source>
        <dbReference type="ARBA" id="ARBA00022840"/>
    </source>
</evidence>
<dbReference type="InterPro" id="IPR051782">
    <property type="entry name" value="ABC_Transporter_VariousFunc"/>
</dbReference>
<proteinExistence type="predicted"/>
<dbReference type="PROSITE" id="PS00211">
    <property type="entry name" value="ABC_TRANSPORTER_1"/>
    <property type="match status" value="1"/>
</dbReference>
<gene>
    <name evidence="5" type="ORF">EDB95_1203</name>
</gene>
<dbReference type="PANTHER" id="PTHR42939">
    <property type="entry name" value="ABC TRANSPORTER ATP-BINDING PROTEIN ALBC-RELATED"/>
    <property type="match status" value="1"/>
</dbReference>
<keyword evidence="2" id="KW-0547">Nucleotide-binding</keyword>
<sequence length="219" mass="24015">MRISLSDIGKRYNRDWIFRRCTYTFSPGVAYAITGPNGSGKSTLLQILAGVLVPSEGTILWEVAAPDGSPSPPAAVAPDRVFEHIALAAPYLEVIEEMTLIEFLTFHGGFKSWRPGVTPSLIITELGLEAARDKQIRYFSSGMKQRVKLAQAIFSDTFALLLDEPCTNFDQAGYDLYHRLIATHGAGRTIIVSSNDPDEYDFCTQVMSIAGFKTSAGSR</sequence>
<dbReference type="OrthoDB" id="9808363at2"/>
<dbReference type="Pfam" id="PF00005">
    <property type="entry name" value="ABC_tran"/>
    <property type="match status" value="1"/>
</dbReference>
<dbReference type="Gene3D" id="3.40.50.300">
    <property type="entry name" value="P-loop containing nucleotide triphosphate hydrolases"/>
    <property type="match status" value="1"/>
</dbReference>
<evidence type="ECO:0000313" key="5">
    <source>
        <dbReference type="EMBL" id="TDX00185.1"/>
    </source>
</evidence>
<dbReference type="Proteomes" id="UP000294498">
    <property type="component" value="Unassembled WGS sequence"/>
</dbReference>
<keyword evidence="6" id="KW-1185">Reference proteome</keyword>
<dbReference type="InterPro" id="IPR003439">
    <property type="entry name" value="ABC_transporter-like_ATP-bd"/>
</dbReference>
<dbReference type="GO" id="GO:0016887">
    <property type="term" value="F:ATP hydrolysis activity"/>
    <property type="evidence" value="ECO:0007669"/>
    <property type="project" value="InterPro"/>
</dbReference>
<evidence type="ECO:0000259" key="4">
    <source>
        <dbReference type="PROSITE" id="PS50893"/>
    </source>
</evidence>
<dbReference type="PROSITE" id="PS50893">
    <property type="entry name" value="ABC_TRANSPORTER_2"/>
    <property type="match status" value="1"/>
</dbReference>
<dbReference type="InterPro" id="IPR027417">
    <property type="entry name" value="P-loop_NTPase"/>
</dbReference>
<dbReference type="InterPro" id="IPR017871">
    <property type="entry name" value="ABC_transporter-like_CS"/>
</dbReference>
<accession>A0A4R8DRY0</accession>
<dbReference type="PANTHER" id="PTHR42939:SF1">
    <property type="entry name" value="ABC TRANSPORTER ATP-BINDING PROTEIN ALBC-RELATED"/>
    <property type="match status" value="1"/>
</dbReference>
<dbReference type="InterPro" id="IPR003593">
    <property type="entry name" value="AAA+_ATPase"/>
</dbReference>